<dbReference type="PROSITE" id="PS50005">
    <property type="entry name" value="TPR"/>
    <property type="match status" value="1"/>
</dbReference>
<feature type="repeat" description="TPR" evidence="1">
    <location>
        <begin position="199"/>
        <end position="232"/>
    </location>
</feature>
<evidence type="ECO:0000256" key="1">
    <source>
        <dbReference type="PROSITE-ProRule" id="PRU00339"/>
    </source>
</evidence>
<dbReference type="InterPro" id="IPR001173">
    <property type="entry name" value="Glyco_trans_2-like"/>
</dbReference>
<dbReference type="Pfam" id="PF13432">
    <property type="entry name" value="TPR_16"/>
    <property type="match status" value="1"/>
</dbReference>
<comment type="caution">
    <text evidence="3">The sequence shown here is derived from an EMBL/GenBank/DDBJ whole genome shotgun (WGS) entry which is preliminary data.</text>
</comment>
<dbReference type="PANTHER" id="PTHR43630">
    <property type="entry name" value="POLY-BETA-1,6-N-ACETYL-D-GLUCOSAMINE SYNTHASE"/>
    <property type="match status" value="1"/>
</dbReference>
<dbReference type="InterPro" id="IPR019734">
    <property type="entry name" value="TPR_rpt"/>
</dbReference>
<dbReference type="SUPFAM" id="SSF48452">
    <property type="entry name" value="TPR-like"/>
    <property type="match status" value="1"/>
</dbReference>
<dbReference type="SUPFAM" id="SSF53448">
    <property type="entry name" value="Nucleotide-diphospho-sugar transferases"/>
    <property type="match status" value="1"/>
</dbReference>
<dbReference type="Proteomes" id="UP001600894">
    <property type="component" value="Unassembled WGS sequence"/>
</dbReference>
<protein>
    <recommendedName>
        <fullName evidence="2">Glycosyltransferase 2-like domain-containing protein</fullName>
    </recommendedName>
</protein>
<dbReference type="EMBL" id="BAABXL010000001">
    <property type="protein sequence ID" value="GAA6268571.1"/>
    <property type="molecule type" value="Genomic_DNA"/>
</dbReference>
<dbReference type="InterPro" id="IPR011990">
    <property type="entry name" value="TPR-like_helical_dom_sf"/>
</dbReference>
<gene>
    <name evidence="3" type="ORF">F130042H8_16310</name>
</gene>
<dbReference type="Pfam" id="PF00535">
    <property type="entry name" value="Glycos_transf_2"/>
    <property type="match status" value="1"/>
</dbReference>
<dbReference type="CDD" id="cd02511">
    <property type="entry name" value="Beta4Glucosyltransferase"/>
    <property type="match status" value="1"/>
</dbReference>
<dbReference type="RefSeq" id="WP_390469600.1">
    <property type="nucleotide sequence ID" value="NZ_BAABXL010000001.1"/>
</dbReference>
<name>A0ABQ0AX38_9FIRM</name>
<dbReference type="InterPro" id="IPR029044">
    <property type="entry name" value="Nucleotide-diphossugar_trans"/>
</dbReference>
<sequence length="434" mass="49616">MKGLSQCMIVKNEEKHIRRALSWAAGIAKEQIVVDTGSTDRTVEIARSMGAKVFHFPWEDDFSSTKNYAIRQASGSWIAFLDADEYLDADDAKKLPGILKKLSPEHTDGIMSGWMQLDSRGEFFAGASQVRIFANRKDLRYRRRIHEQLFSSEGRPLRLVDGSQELSIFHTGYADASEQKSLRNLPLIQKELNDHPGDYEMLGYLGDTYFSGGKTDEAEEAYQRAVKAMPKQIEEGDQRSAVTFLNLLQIADQKNEPESRVKALLEAALSRRELQKDADFDYLMGRWYLARQRFKEALPFLLSAAEKLEKYGNFNRSMYTAAGLKDIFEQTALCWMKEGNLNEAVRQSTAVLKADPWSFLALCVLMESFHSGKVEAGQAYDFLSRFYDVSSLKSRIFLLRAVKQAKWEELEKKLHGLLSREELACFERSMEKQE</sequence>
<keyword evidence="1" id="KW-0802">TPR repeat</keyword>
<feature type="domain" description="Glycosyltransferase 2-like" evidence="2">
    <location>
        <begin position="7"/>
        <end position="128"/>
    </location>
</feature>
<evidence type="ECO:0000313" key="3">
    <source>
        <dbReference type="EMBL" id="GAA6268571.1"/>
    </source>
</evidence>
<keyword evidence="4" id="KW-1185">Reference proteome</keyword>
<evidence type="ECO:0000313" key="4">
    <source>
        <dbReference type="Proteomes" id="UP001600894"/>
    </source>
</evidence>
<accession>A0ABQ0AX38</accession>
<dbReference type="PANTHER" id="PTHR43630:SF2">
    <property type="entry name" value="GLYCOSYLTRANSFERASE"/>
    <property type="match status" value="1"/>
</dbReference>
<reference evidence="3 4" key="1">
    <citation type="submission" date="2024-04" db="EMBL/GenBank/DDBJ databases">
        <title>Defined microbial consortia suppress multidrug-resistant proinflammatory Enterobacteriaceae via ecological control.</title>
        <authorList>
            <person name="Furuichi M."/>
            <person name="Kawaguchi T."/>
            <person name="Pust M."/>
            <person name="Yasuma K."/>
            <person name="Plichta D."/>
            <person name="Hasegawa N."/>
            <person name="Ohya T."/>
            <person name="Bhattarai S."/>
            <person name="Sasajima S."/>
            <person name="Aoto Y."/>
            <person name="Tuganbaev T."/>
            <person name="Yaginuma M."/>
            <person name="Ueda M."/>
            <person name="Okahashi N."/>
            <person name="Amafuji K."/>
            <person name="Kiridooshi Y."/>
            <person name="Sugita K."/>
            <person name="Strazar M."/>
            <person name="Skelly A."/>
            <person name="Suda W."/>
            <person name="Hattori M."/>
            <person name="Nakamoto N."/>
            <person name="Caballero S."/>
            <person name="Norman J."/>
            <person name="Olle B."/>
            <person name="Tanoue T."/>
            <person name="Arita M."/>
            <person name="Bucci V."/>
            <person name="Atarashi K."/>
            <person name="Xavier R."/>
            <person name="Honda K."/>
        </authorList>
    </citation>
    <scope>NUCLEOTIDE SEQUENCE [LARGE SCALE GENOMIC DNA]</scope>
    <source>
        <strain evidence="4">f13</strain>
    </source>
</reference>
<dbReference type="Gene3D" id="1.25.40.10">
    <property type="entry name" value="Tetratricopeptide repeat domain"/>
    <property type="match status" value="1"/>
</dbReference>
<proteinExistence type="predicted"/>
<evidence type="ECO:0000259" key="2">
    <source>
        <dbReference type="Pfam" id="PF00535"/>
    </source>
</evidence>
<dbReference type="Gene3D" id="3.90.550.10">
    <property type="entry name" value="Spore Coat Polysaccharide Biosynthesis Protein SpsA, Chain A"/>
    <property type="match status" value="1"/>
</dbReference>
<organism evidence="3 4">
    <name type="scientific">Enterocloster alcoholdehydrogenati</name>
    <dbReference type="NCBI Taxonomy" id="2547410"/>
    <lineage>
        <taxon>Bacteria</taxon>
        <taxon>Bacillati</taxon>
        <taxon>Bacillota</taxon>
        <taxon>Clostridia</taxon>
        <taxon>Lachnospirales</taxon>
        <taxon>Lachnospiraceae</taxon>
        <taxon>Enterocloster</taxon>
    </lineage>
</organism>